<dbReference type="EMBL" id="LKEB01000046">
    <property type="protein sequence ID" value="ROW04913.1"/>
    <property type="molecule type" value="Genomic_DNA"/>
</dbReference>
<proteinExistence type="predicted"/>
<feature type="compositionally biased region" description="Low complexity" evidence="1">
    <location>
        <begin position="1"/>
        <end position="15"/>
    </location>
</feature>
<dbReference type="InParanoid" id="A0A423WNK6"/>
<organism evidence="2 3">
    <name type="scientific">Cytospora leucostoma</name>
    <dbReference type="NCBI Taxonomy" id="1230097"/>
    <lineage>
        <taxon>Eukaryota</taxon>
        <taxon>Fungi</taxon>
        <taxon>Dikarya</taxon>
        <taxon>Ascomycota</taxon>
        <taxon>Pezizomycotina</taxon>
        <taxon>Sordariomycetes</taxon>
        <taxon>Sordariomycetidae</taxon>
        <taxon>Diaporthales</taxon>
        <taxon>Cytosporaceae</taxon>
        <taxon>Cytospora</taxon>
    </lineage>
</organism>
<dbReference type="AlphaFoldDB" id="A0A423WNK6"/>
<name>A0A423WNK6_9PEZI</name>
<accession>A0A423WNK6</accession>
<evidence type="ECO:0000313" key="2">
    <source>
        <dbReference type="EMBL" id="ROW04913.1"/>
    </source>
</evidence>
<keyword evidence="3" id="KW-1185">Reference proteome</keyword>
<dbReference type="Proteomes" id="UP000285146">
    <property type="component" value="Unassembled WGS sequence"/>
</dbReference>
<feature type="compositionally biased region" description="Low complexity" evidence="1">
    <location>
        <begin position="724"/>
        <end position="733"/>
    </location>
</feature>
<feature type="region of interest" description="Disordered" evidence="1">
    <location>
        <begin position="1"/>
        <end position="55"/>
    </location>
</feature>
<evidence type="ECO:0000256" key="1">
    <source>
        <dbReference type="SAM" id="MobiDB-lite"/>
    </source>
</evidence>
<feature type="region of interest" description="Disordered" evidence="1">
    <location>
        <begin position="715"/>
        <end position="743"/>
    </location>
</feature>
<comment type="caution">
    <text evidence="2">The sequence shown here is derived from an EMBL/GenBank/DDBJ whole genome shotgun (WGS) entry which is preliminary data.</text>
</comment>
<gene>
    <name evidence="2" type="ORF">VPNG_07049</name>
</gene>
<protein>
    <submittedName>
        <fullName evidence="2">Uncharacterized protein</fullName>
    </submittedName>
</protein>
<feature type="compositionally biased region" description="Polar residues" evidence="1">
    <location>
        <begin position="43"/>
        <end position="53"/>
    </location>
</feature>
<feature type="compositionally biased region" description="Basic and acidic residues" evidence="1">
    <location>
        <begin position="17"/>
        <end position="42"/>
    </location>
</feature>
<reference evidence="2 3" key="1">
    <citation type="submission" date="2015-09" db="EMBL/GenBank/DDBJ databases">
        <title>Host preference determinants of Valsa canker pathogens revealed by comparative genomics.</title>
        <authorList>
            <person name="Yin Z."/>
            <person name="Huang L."/>
        </authorList>
    </citation>
    <scope>NUCLEOTIDE SEQUENCE [LARGE SCALE GENOMIC DNA]</scope>
    <source>
        <strain evidence="2 3">SXYLt</strain>
    </source>
</reference>
<sequence length="743" mass="83338">MPSTTTNAATPSSTSKVRREQSSSHGTDRGARGGDLIGRRDVLSSTGNPNHDQSAAPWTMAEWFVTEQSMQTLYVFDGGQKPDTETSSDGTKSIVGTRSNVERKRYCLNCYEFDDILIQCRQNHPQNYDEIMDVINESRSWIRTLSKDRFQEDISHAVWIYRFSKCANVVLRSTNSPGNPNNRERGDIAEAVALELNKRSKEQASCPSAPYNKKSVLQHISIGEAWDDFMKPFGRHLWAVSIAETPGLAELLRSISENPEAWIVHNEKTVSFIKCIFPHGKTPGEIPEMITGLSLSGLDSAFLFLDEKGGAIRYYSMVDPHLLDFVDSFKRKEEVPLPTTGNMMKYLVRLLCTAEVICALFPHGTSIDAQKVFVYMGNNILHPETDAGVHRTFNETVVMSFLDVAVQPTVAEKYQAEVDHLGNDLAISRRGQLVFKELVTFHEALGKPVGPNAPLGHLDDSFVKSYEYGAPLGHPDYSFVQTHEYGYYTFRVPYDQFWSLLYSAQRVLQIHHRDALTLGQLLQEYQLVGRDMDLSTHSLIRDGLCIPQAGLAISKYVREAHNASLQVAILRRPSDGKVQRGMAKLCPSQRGHATTKKHKMCFDCLDGEDAPHFKPIFAGDKTLRQGQALEIMAFVKYHNAERAATWQTVAKAMLQRGKYMVDERPFEVEEWVDEVDGTLEEYLDQFLNTLLGPLPPSAIESPRLKAVVSCRYDDDMNEIHDSSSSEGPDSDNSPCPAPRPTST</sequence>
<evidence type="ECO:0000313" key="3">
    <source>
        <dbReference type="Proteomes" id="UP000285146"/>
    </source>
</evidence>